<dbReference type="InterPro" id="IPR033337">
    <property type="entry name" value="TORTIFOLIA1/SINE1-2"/>
</dbReference>
<protein>
    <recommendedName>
        <fullName evidence="2">TORTIFOLIA1/SINE1-2 N-terminal domain-containing protein</fullName>
    </recommendedName>
</protein>
<name>A0AAD3XD18_NEPGR</name>
<dbReference type="GO" id="GO:0008017">
    <property type="term" value="F:microtubule binding"/>
    <property type="evidence" value="ECO:0007669"/>
    <property type="project" value="InterPro"/>
</dbReference>
<dbReference type="Pfam" id="PF24714">
    <property type="entry name" value="TOR1L1_N"/>
    <property type="match status" value="1"/>
</dbReference>
<dbReference type="SUPFAM" id="SSF48371">
    <property type="entry name" value="ARM repeat"/>
    <property type="match status" value="1"/>
</dbReference>
<dbReference type="EMBL" id="BSYO01000002">
    <property type="protein sequence ID" value="GMH01319.1"/>
    <property type="molecule type" value="Genomic_DNA"/>
</dbReference>
<feature type="compositionally biased region" description="Polar residues" evidence="1">
    <location>
        <begin position="319"/>
        <end position="328"/>
    </location>
</feature>
<feature type="compositionally biased region" description="Polar residues" evidence="1">
    <location>
        <begin position="336"/>
        <end position="349"/>
    </location>
</feature>
<sequence>MAPPKQASSRDLRHRVLTCLTKLSDRDTQSLAANELESIIPTLTSDTFSLFINSLSSTSTTDKSTVRATSLRLLGELSAVHSNSLSPYLPKLLNSVLRRLRDPDSAVRSACVSTVASFASHITNPPFSSILRPLADSLSTEQDISAQSASALCLSAAVNASPEPDADQILKLLPKWMKLLKCDSFKAKSSLLALIRSVVGVVQIGNCNLLKDLVTSLVEFLKSEDWAARKAAAEALSKVAVVEREALPELKAMCLRTLESRKFDKVKAAREAMNQMVEAWKEIPDVSDDGSPPPHSNDSSKENASDGRYPPGPTIPSAVDSNTPQSRKMQLPVRRSSPSDTALKTTARNRGTIDNAERRLSPPIFRKLDRKKPSSCKAGVSNPCAPSLRLLCGENQVGDEESLLRKVDKGSIGLSKPELKRGLFANNSGSPVVTYTKGGSESTVVVSNTTAEICRSHKDCEDLSLIRNQLVQIEKQQSSLMDLLQKFIGSSQNGMRSLETRVHGLELALDSISYDLAVSTARTSSYDPARTSCCLLPGSGFLKSKLWKRAEGHCSTSQLSFSGKSPSVAAMQNMAGKSATTEPFKHKNMSLVIRCAAYERVQQPDLMQLGFN</sequence>
<feature type="region of interest" description="Disordered" evidence="1">
    <location>
        <begin position="283"/>
        <end position="356"/>
    </location>
</feature>
<dbReference type="Proteomes" id="UP001279734">
    <property type="component" value="Unassembled WGS sequence"/>
</dbReference>
<evidence type="ECO:0000313" key="4">
    <source>
        <dbReference type="Proteomes" id="UP001279734"/>
    </source>
</evidence>
<comment type="caution">
    <text evidence="3">The sequence shown here is derived from an EMBL/GenBank/DDBJ whole genome shotgun (WGS) entry which is preliminary data.</text>
</comment>
<reference evidence="3" key="1">
    <citation type="submission" date="2023-05" db="EMBL/GenBank/DDBJ databases">
        <title>Nepenthes gracilis genome sequencing.</title>
        <authorList>
            <person name="Fukushima K."/>
        </authorList>
    </citation>
    <scope>NUCLEOTIDE SEQUENCE</scope>
    <source>
        <strain evidence="3">SING2019-196</strain>
    </source>
</reference>
<keyword evidence="4" id="KW-1185">Reference proteome</keyword>
<evidence type="ECO:0000259" key="2">
    <source>
        <dbReference type="Pfam" id="PF24714"/>
    </source>
</evidence>
<dbReference type="PANTHER" id="PTHR31355:SF8">
    <property type="entry name" value="TORTIFOLIA1-LIKE PROTEIN 3"/>
    <property type="match status" value="1"/>
</dbReference>
<feature type="domain" description="TORTIFOLIA1/SINE1-2 N-terminal" evidence="2">
    <location>
        <begin position="11"/>
        <end position="282"/>
    </location>
</feature>
<dbReference type="InterPro" id="IPR057600">
    <property type="entry name" value="TORTIFOLIA1/SINE1-2_N"/>
</dbReference>
<organism evidence="3 4">
    <name type="scientific">Nepenthes gracilis</name>
    <name type="common">Slender pitcher plant</name>
    <dbReference type="NCBI Taxonomy" id="150966"/>
    <lineage>
        <taxon>Eukaryota</taxon>
        <taxon>Viridiplantae</taxon>
        <taxon>Streptophyta</taxon>
        <taxon>Embryophyta</taxon>
        <taxon>Tracheophyta</taxon>
        <taxon>Spermatophyta</taxon>
        <taxon>Magnoliopsida</taxon>
        <taxon>eudicotyledons</taxon>
        <taxon>Gunneridae</taxon>
        <taxon>Pentapetalae</taxon>
        <taxon>Caryophyllales</taxon>
        <taxon>Nepenthaceae</taxon>
        <taxon>Nepenthes</taxon>
    </lineage>
</organism>
<accession>A0AAD3XD18</accession>
<dbReference type="Gene3D" id="1.25.10.10">
    <property type="entry name" value="Leucine-rich Repeat Variant"/>
    <property type="match status" value="1"/>
</dbReference>
<gene>
    <name evidence="3" type="ORF">Nepgr_003158</name>
</gene>
<evidence type="ECO:0000313" key="3">
    <source>
        <dbReference type="EMBL" id="GMH01319.1"/>
    </source>
</evidence>
<dbReference type="PANTHER" id="PTHR31355">
    <property type="entry name" value="MICROTUBULE-ASSOCIATED PROTEIN TORTIFOLIA1"/>
    <property type="match status" value="1"/>
</dbReference>
<dbReference type="AlphaFoldDB" id="A0AAD3XD18"/>
<dbReference type="FunFam" id="1.25.10.10:FF:000549">
    <property type="entry name" value="ARM repeat superfamily protein"/>
    <property type="match status" value="1"/>
</dbReference>
<dbReference type="GO" id="GO:0005874">
    <property type="term" value="C:microtubule"/>
    <property type="evidence" value="ECO:0007669"/>
    <property type="project" value="InterPro"/>
</dbReference>
<dbReference type="InterPro" id="IPR011989">
    <property type="entry name" value="ARM-like"/>
</dbReference>
<dbReference type="InterPro" id="IPR016024">
    <property type="entry name" value="ARM-type_fold"/>
</dbReference>
<evidence type="ECO:0000256" key="1">
    <source>
        <dbReference type="SAM" id="MobiDB-lite"/>
    </source>
</evidence>
<proteinExistence type="predicted"/>